<dbReference type="Proteomes" id="UP000290204">
    <property type="component" value="Unassembled WGS sequence"/>
</dbReference>
<evidence type="ECO:0000256" key="10">
    <source>
        <dbReference type="ARBA" id="ARBA00023136"/>
    </source>
</evidence>
<name>A0A4Q1CG83_9BACT</name>
<comment type="caution">
    <text evidence="12">The sequence shown here is derived from an EMBL/GenBank/DDBJ whole genome shotgun (WGS) entry which is preliminary data.</text>
</comment>
<keyword evidence="6 11" id="KW-0874">Quinone</keyword>
<dbReference type="GO" id="GO:0048038">
    <property type="term" value="F:quinone binding"/>
    <property type="evidence" value="ECO:0007669"/>
    <property type="project" value="UniProtKB-KW"/>
</dbReference>
<keyword evidence="5 11" id="KW-0812">Transmembrane</keyword>
<feature type="transmembrane region" description="Helical" evidence="11">
    <location>
        <begin position="6"/>
        <end position="22"/>
    </location>
</feature>
<sequence length="111" mass="12188">MPINYYIYLAVALFSIGVAGVLTRRNAIIIFMCVELMLNAVNLLLVAFSKMHAQTALAANPSAITGVEAQLFVFFIMVVAAAEVSVGLAIIVMMYRNIHSVDVNFLNRLKH</sequence>
<evidence type="ECO:0000256" key="1">
    <source>
        <dbReference type="ARBA" id="ARBA00002378"/>
    </source>
</evidence>
<keyword evidence="11" id="KW-1003">Cell membrane</keyword>
<feature type="transmembrane region" description="Helical" evidence="11">
    <location>
        <begin position="29"/>
        <end position="49"/>
    </location>
</feature>
<dbReference type="Pfam" id="PF00420">
    <property type="entry name" value="Oxidored_q2"/>
    <property type="match status" value="1"/>
</dbReference>
<evidence type="ECO:0000256" key="8">
    <source>
        <dbReference type="ARBA" id="ARBA00022989"/>
    </source>
</evidence>
<feature type="transmembrane region" description="Helical" evidence="11">
    <location>
        <begin position="69"/>
        <end position="95"/>
    </location>
</feature>
<dbReference type="FunFam" id="1.10.287.3510:FF:000001">
    <property type="entry name" value="NADH-quinone oxidoreductase subunit K"/>
    <property type="match status" value="1"/>
</dbReference>
<evidence type="ECO:0000313" key="12">
    <source>
        <dbReference type="EMBL" id="RXK59159.1"/>
    </source>
</evidence>
<dbReference type="InterPro" id="IPR039428">
    <property type="entry name" value="NUOK/Mnh_C1-like"/>
</dbReference>
<dbReference type="HAMAP" id="MF_01456">
    <property type="entry name" value="NDH1_NuoK"/>
    <property type="match status" value="1"/>
</dbReference>
<evidence type="ECO:0000256" key="6">
    <source>
        <dbReference type="ARBA" id="ARBA00022719"/>
    </source>
</evidence>
<dbReference type="InterPro" id="IPR001133">
    <property type="entry name" value="NADH_UbQ_OxRdtase_chain4L/K"/>
</dbReference>
<dbReference type="EC" id="7.1.1.-" evidence="11"/>
<keyword evidence="9 11" id="KW-0520">NAD</keyword>
<evidence type="ECO:0000256" key="5">
    <source>
        <dbReference type="ARBA" id="ARBA00022692"/>
    </source>
</evidence>
<dbReference type="OrthoDB" id="9810120at2"/>
<dbReference type="PANTHER" id="PTHR11434">
    <property type="entry name" value="NADH-UBIQUINONE OXIDOREDUCTASE SUBUNIT ND4L"/>
    <property type="match status" value="1"/>
</dbReference>
<comment type="subunit">
    <text evidence="11">NDH-1 is composed of 14 different subunits. Subunits NuoA, H, J, K, L, M, N constitute the membrane sector of the complex.</text>
</comment>
<comment type="function">
    <text evidence="1">NDH-1 shuttles electrons from NADH, via FMN and iron-sulfur (Fe-S) centers, to quinones in the respiratory chain. The immediate electron acceptor for the enzyme in this species is believed to be ubiquinone. Couples the redox reaction to proton translocation (for every two electrons transferred, four hydrogen ions are translocated across the cytoplasmic membrane), and thus conserves the redox energy in a proton gradient.</text>
</comment>
<keyword evidence="4 11" id="KW-0813">Transport</keyword>
<evidence type="ECO:0000256" key="9">
    <source>
        <dbReference type="ARBA" id="ARBA00023027"/>
    </source>
</evidence>
<dbReference type="Gene3D" id="1.10.287.3510">
    <property type="match status" value="1"/>
</dbReference>
<dbReference type="PANTHER" id="PTHR11434:SF21">
    <property type="entry name" value="NADH DEHYDROGENASE SUBUNIT 4L-RELATED"/>
    <property type="match status" value="1"/>
</dbReference>
<evidence type="ECO:0000256" key="3">
    <source>
        <dbReference type="ARBA" id="ARBA00010519"/>
    </source>
</evidence>
<protein>
    <recommendedName>
        <fullName evidence="11">NADH-quinone oxidoreductase subunit K</fullName>
        <ecNumber evidence="11">7.1.1.-</ecNumber>
    </recommendedName>
    <alternativeName>
        <fullName evidence="11">NADH dehydrogenase I subunit K</fullName>
    </alternativeName>
    <alternativeName>
        <fullName evidence="11">NDH-1 subunit K</fullName>
    </alternativeName>
</protein>
<evidence type="ECO:0000313" key="13">
    <source>
        <dbReference type="Proteomes" id="UP000290204"/>
    </source>
</evidence>
<gene>
    <name evidence="11 12" type="primary">nuoK</name>
    <name evidence="12" type="ORF">ESA94_13525</name>
</gene>
<comment type="subcellular location">
    <subcellularLocation>
        <location evidence="11">Cell membrane</location>
        <topology evidence="11">Multi-pass membrane protein</topology>
    </subcellularLocation>
    <subcellularLocation>
        <location evidence="2">Membrane</location>
        <topology evidence="2">Multi-pass membrane protein</topology>
    </subcellularLocation>
</comment>
<comment type="similarity">
    <text evidence="3 11">Belongs to the complex I subunit 4L family.</text>
</comment>
<dbReference type="EMBL" id="SDHW01000004">
    <property type="protein sequence ID" value="RXK59159.1"/>
    <property type="molecule type" value="Genomic_DNA"/>
</dbReference>
<evidence type="ECO:0000256" key="7">
    <source>
        <dbReference type="ARBA" id="ARBA00022967"/>
    </source>
</evidence>
<dbReference type="GO" id="GO:0050136">
    <property type="term" value="F:NADH dehydrogenase (quinone) (non-electrogenic) activity"/>
    <property type="evidence" value="ECO:0007669"/>
    <property type="project" value="UniProtKB-UniRule"/>
</dbReference>
<keyword evidence="10 11" id="KW-0472">Membrane</keyword>
<comment type="catalytic activity">
    <reaction evidence="11">
        <text>a quinone + NADH + 5 H(+)(in) = a quinol + NAD(+) + 4 H(+)(out)</text>
        <dbReference type="Rhea" id="RHEA:57888"/>
        <dbReference type="ChEBI" id="CHEBI:15378"/>
        <dbReference type="ChEBI" id="CHEBI:24646"/>
        <dbReference type="ChEBI" id="CHEBI:57540"/>
        <dbReference type="ChEBI" id="CHEBI:57945"/>
        <dbReference type="ChEBI" id="CHEBI:132124"/>
    </reaction>
</comment>
<keyword evidence="13" id="KW-1185">Reference proteome</keyword>
<accession>A0A4Q1CG83</accession>
<dbReference type="NCBIfam" id="NF004320">
    <property type="entry name" value="PRK05715.1-2"/>
    <property type="match status" value="1"/>
</dbReference>
<dbReference type="AlphaFoldDB" id="A0A4Q1CG83"/>
<comment type="function">
    <text evidence="11">NDH-1 shuttles electrons from NADH, via FMN and iron-sulfur (Fe-S) centers, to quinones in the respiratory chain. The immediate electron acceptor for the enzyme in this species is believed to be a menaquinone. Couples the redox reaction to proton translocation (for every two electrons transferred, four hydrogen ions are translocated across the cytoplasmic membrane), and thus conserves the redox energy in a proton gradient.</text>
</comment>
<evidence type="ECO:0000256" key="11">
    <source>
        <dbReference type="HAMAP-Rule" id="MF_01456"/>
    </source>
</evidence>
<evidence type="ECO:0000256" key="2">
    <source>
        <dbReference type="ARBA" id="ARBA00004141"/>
    </source>
</evidence>
<keyword evidence="7 11" id="KW-1278">Translocase</keyword>
<dbReference type="GO" id="GO:0042773">
    <property type="term" value="P:ATP synthesis coupled electron transport"/>
    <property type="evidence" value="ECO:0007669"/>
    <property type="project" value="InterPro"/>
</dbReference>
<evidence type="ECO:0000256" key="4">
    <source>
        <dbReference type="ARBA" id="ARBA00022448"/>
    </source>
</evidence>
<keyword evidence="8 11" id="KW-1133">Transmembrane helix</keyword>
<proteinExistence type="inferred from homology"/>
<dbReference type="GO" id="GO:0030964">
    <property type="term" value="C:NADH dehydrogenase complex"/>
    <property type="evidence" value="ECO:0007669"/>
    <property type="project" value="TreeGrafter"/>
</dbReference>
<organism evidence="12 13">
    <name type="scientific">Lacibacter luteus</name>
    <dbReference type="NCBI Taxonomy" id="2508719"/>
    <lineage>
        <taxon>Bacteria</taxon>
        <taxon>Pseudomonadati</taxon>
        <taxon>Bacteroidota</taxon>
        <taxon>Chitinophagia</taxon>
        <taxon>Chitinophagales</taxon>
        <taxon>Chitinophagaceae</taxon>
        <taxon>Lacibacter</taxon>
    </lineage>
</organism>
<reference evidence="12 13" key="1">
    <citation type="submission" date="2019-01" db="EMBL/GenBank/DDBJ databases">
        <title>Lacibacter sp. strain TTM-7.</title>
        <authorList>
            <person name="Chen W.-M."/>
        </authorList>
    </citation>
    <scope>NUCLEOTIDE SEQUENCE [LARGE SCALE GENOMIC DNA]</scope>
    <source>
        <strain evidence="12 13">TTM-7</strain>
    </source>
</reference>
<dbReference type="GO" id="GO:0005886">
    <property type="term" value="C:plasma membrane"/>
    <property type="evidence" value="ECO:0007669"/>
    <property type="project" value="UniProtKB-SubCell"/>
</dbReference>
<keyword evidence="12" id="KW-0560">Oxidoreductase</keyword>